<accession>A0A1F6E4S7</accession>
<dbReference type="EMBL" id="MFLL01000029">
    <property type="protein sequence ID" value="OGG68715.1"/>
    <property type="molecule type" value="Genomic_DNA"/>
</dbReference>
<gene>
    <name evidence="2" type="ORF">A3C20_02220</name>
</gene>
<name>A0A1F6E4S7_9BACT</name>
<keyword evidence="1" id="KW-0472">Membrane</keyword>
<feature type="transmembrane region" description="Helical" evidence="1">
    <location>
        <begin position="39"/>
        <end position="62"/>
    </location>
</feature>
<evidence type="ECO:0000256" key="1">
    <source>
        <dbReference type="SAM" id="Phobius"/>
    </source>
</evidence>
<evidence type="ECO:0000313" key="2">
    <source>
        <dbReference type="EMBL" id="OGG68715.1"/>
    </source>
</evidence>
<keyword evidence="1" id="KW-0812">Transmembrane</keyword>
<dbReference type="AlphaFoldDB" id="A0A1F6E4S7"/>
<reference evidence="2 3" key="1">
    <citation type="journal article" date="2016" name="Nat. Commun.">
        <title>Thousands of microbial genomes shed light on interconnected biogeochemical processes in an aquifer system.</title>
        <authorList>
            <person name="Anantharaman K."/>
            <person name="Brown C.T."/>
            <person name="Hug L.A."/>
            <person name="Sharon I."/>
            <person name="Castelle C.J."/>
            <person name="Probst A.J."/>
            <person name="Thomas B.C."/>
            <person name="Singh A."/>
            <person name="Wilkins M.J."/>
            <person name="Karaoz U."/>
            <person name="Brodie E.L."/>
            <person name="Williams K.H."/>
            <person name="Hubbard S.S."/>
            <person name="Banfield J.F."/>
        </authorList>
    </citation>
    <scope>NUCLEOTIDE SEQUENCE [LARGE SCALE GENOMIC DNA]</scope>
</reference>
<keyword evidence="1" id="KW-1133">Transmembrane helix</keyword>
<dbReference type="Proteomes" id="UP000176914">
    <property type="component" value="Unassembled WGS sequence"/>
</dbReference>
<organism evidence="2 3">
    <name type="scientific">Candidatus Kaiserbacteria bacterium RIFCSPHIGHO2_02_FULL_55_25</name>
    <dbReference type="NCBI Taxonomy" id="1798498"/>
    <lineage>
        <taxon>Bacteria</taxon>
        <taxon>Candidatus Kaiseribacteriota</taxon>
    </lineage>
</organism>
<comment type="caution">
    <text evidence="2">The sequence shown here is derived from an EMBL/GenBank/DDBJ whole genome shotgun (WGS) entry which is preliminary data.</text>
</comment>
<sequence>MAIGLIILICGSVLAGNVARHSYGNYVPHPLRTGATLAGISGVLGAMLDNLMGAWVAAGLITGENLINYIYIVLGFCIYVMIAMYIMLAVYYRRLIPVVVRAPNETRSRP</sequence>
<evidence type="ECO:0000313" key="3">
    <source>
        <dbReference type="Proteomes" id="UP000176914"/>
    </source>
</evidence>
<protein>
    <submittedName>
        <fullName evidence="2">Uncharacterized protein</fullName>
    </submittedName>
</protein>
<feature type="transmembrane region" description="Helical" evidence="1">
    <location>
        <begin position="69"/>
        <end position="92"/>
    </location>
</feature>
<proteinExistence type="predicted"/>